<keyword evidence="3" id="KW-1185">Reference proteome</keyword>
<name>A0AA50HBY5_9HYPH</name>
<proteinExistence type="predicted"/>
<feature type="chain" id="PRO_5041264098" evidence="1">
    <location>
        <begin position="20"/>
        <end position="243"/>
    </location>
</feature>
<evidence type="ECO:0000256" key="1">
    <source>
        <dbReference type="SAM" id="SignalP"/>
    </source>
</evidence>
<dbReference type="SUPFAM" id="SSF53955">
    <property type="entry name" value="Lysozyme-like"/>
    <property type="match status" value="1"/>
</dbReference>
<evidence type="ECO:0000313" key="3">
    <source>
        <dbReference type="Proteomes" id="UP001234585"/>
    </source>
</evidence>
<evidence type="ECO:0000313" key="2">
    <source>
        <dbReference type="EMBL" id="WLS01375.1"/>
    </source>
</evidence>
<dbReference type="InterPro" id="IPR023346">
    <property type="entry name" value="Lysozyme-like_dom_sf"/>
</dbReference>
<dbReference type="EMBL" id="CP132309">
    <property type="protein sequence ID" value="WLS01375.1"/>
    <property type="molecule type" value="Genomic_DNA"/>
</dbReference>
<sequence>MKRLILALLITAAPIAVYADYSEHIASQEGGNSYSIFNTNGGSAVGKYQITAGTWANLGYFQYNGSGSKGDWSNYSVTDKGRAAGVNSLNDLRFSAAGASLQDRANLELASQNWASMSSSTRGLVGQTINGVTVTQEGLLSASHFLGAGALNDWVASGFDPSALPASYLTANGFSSYAELQNYIMKRMASANGQTYAGLDGSDTGGASGEGMYDATSNFPGLGTKRPVLIREVPPFQGERQTL</sequence>
<dbReference type="RefSeq" id="WP_306041816.1">
    <property type="nucleotide sequence ID" value="NZ_CP132309.1"/>
</dbReference>
<dbReference type="Proteomes" id="UP001234585">
    <property type="component" value="Plasmid unnamed7"/>
</dbReference>
<geneLocation type="plasmid" evidence="2 3">
    <name>unnamed7</name>
</geneLocation>
<protein>
    <submittedName>
        <fullName evidence="2">Uncharacterized protein</fullName>
    </submittedName>
</protein>
<reference evidence="2 3" key="1">
    <citation type="submission" date="2023-08" db="EMBL/GenBank/DDBJ databases">
        <title>Pathogen: clinical or host-associated sample.</title>
        <authorList>
            <person name="Hergert J."/>
            <person name="Casey R."/>
            <person name="Wagner J."/>
            <person name="Young E.L."/>
            <person name="Oakeson K.F."/>
        </authorList>
    </citation>
    <scope>NUCLEOTIDE SEQUENCE [LARGE SCALE GENOMIC DNA]</scope>
    <source>
        <strain evidence="2 3">1760953</strain>
        <plasmid evidence="2 3">unnamed7</plasmid>
    </source>
</reference>
<organism evidence="2 3">
    <name type="scientific">Shinella sumterensis</name>
    <dbReference type="NCBI Taxonomy" id="1967501"/>
    <lineage>
        <taxon>Bacteria</taxon>
        <taxon>Pseudomonadati</taxon>
        <taxon>Pseudomonadota</taxon>
        <taxon>Alphaproteobacteria</taxon>
        <taxon>Hyphomicrobiales</taxon>
        <taxon>Rhizobiaceae</taxon>
        <taxon>Shinella</taxon>
    </lineage>
</organism>
<accession>A0AA50HBY5</accession>
<feature type="signal peptide" evidence="1">
    <location>
        <begin position="1"/>
        <end position="19"/>
    </location>
</feature>
<keyword evidence="1" id="KW-0732">Signal</keyword>
<keyword evidence="2" id="KW-0614">Plasmid</keyword>
<dbReference type="AlphaFoldDB" id="A0AA50HBY5"/>
<gene>
    <name evidence="2" type="ORF">Q9313_28675</name>
</gene>